<accession>A0A6S6XSJ3</accession>
<gene>
    <name evidence="4" type="ORF">DENOEST_0530</name>
</gene>
<proteinExistence type="predicted"/>
<evidence type="ECO:0000259" key="3">
    <source>
        <dbReference type="PROSITE" id="PS50110"/>
    </source>
</evidence>
<dbReference type="GO" id="GO:0000160">
    <property type="term" value="P:phosphorelay signal transduction system"/>
    <property type="evidence" value="ECO:0007669"/>
    <property type="project" value="InterPro"/>
</dbReference>
<dbReference type="Proteomes" id="UP000515733">
    <property type="component" value="Chromosome"/>
</dbReference>
<feature type="domain" description="Response regulatory" evidence="3">
    <location>
        <begin position="20"/>
        <end position="134"/>
    </location>
</feature>
<name>A0A6S6XSJ3_9PROT</name>
<dbReference type="EMBL" id="LR778301">
    <property type="protein sequence ID" value="CAB1367695.1"/>
    <property type="molecule type" value="Genomic_DNA"/>
</dbReference>
<dbReference type="PANTHER" id="PTHR44591">
    <property type="entry name" value="STRESS RESPONSE REGULATOR PROTEIN 1"/>
    <property type="match status" value="1"/>
</dbReference>
<organism evidence="4 5">
    <name type="scientific">Denitratisoma oestradiolicum</name>
    <dbReference type="NCBI Taxonomy" id="311182"/>
    <lineage>
        <taxon>Bacteria</taxon>
        <taxon>Pseudomonadati</taxon>
        <taxon>Pseudomonadota</taxon>
        <taxon>Betaproteobacteria</taxon>
        <taxon>Nitrosomonadales</taxon>
        <taxon>Sterolibacteriaceae</taxon>
        <taxon>Denitratisoma</taxon>
    </lineage>
</organism>
<dbReference type="KEGG" id="doe:DENOEST_0530"/>
<dbReference type="CDD" id="cd17569">
    <property type="entry name" value="REC_HupR-like"/>
    <property type="match status" value="1"/>
</dbReference>
<dbReference type="AlphaFoldDB" id="A0A6S6XSJ3"/>
<dbReference type="PROSITE" id="PS50110">
    <property type="entry name" value="RESPONSE_REGULATORY"/>
    <property type="match status" value="2"/>
</dbReference>
<reference evidence="4 5" key="1">
    <citation type="submission" date="2020-03" db="EMBL/GenBank/DDBJ databases">
        <authorList>
            <consortium name="Genoscope - CEA"/>
            <person name="William W."/>
        </authorList>
    </citation>
    <scope>NUCLEOTIDE SEQUENCE [LARGE SCALE GENOMIC DNA]</scope>
    <source>
        <strain evidence="5">DSM 16959</strain>
    </source>
</reference>
<evidence type="ECO:0000256" key="1">
    <source>
        <dbReference type="ARBA" id="ARBA00022553"/>
    </source>
</evidence>
<feature type="domain" description="Response regulatory" evidence="3">
    <location>
        <begin position="161"/>
        <end position="275"/>
    </location>
</feature>
<comment type="caution">
    <text evidence="2">Lacks conserved residue(s) required for the propagation of feature annotation.</text>
</comment>
<dbReference type="OrthoDB" id="9763857at2"/>
<dbReference type="PANTHER" id="PTHR44591:SF19">
    <property type="entry name" value="TWO-COMPONENT RESPONSE REGULATOR-RELATED"/>
    <property type="match status" value="1"/>
</dbReference>
<keyword evidence="1 2" id="KW-0597">Phosphoprotein</keyword>
<evidence type="ECO:0000256" key="2">
    <source>
        <dbReference type="PROSITE-ProRule" id="PRU00169"/>
    </source>
</evidence>
<dbReference type="InterPro" id="IPR050595">
    <property type="entry name" value="Bact_response_regulator"/>
</dbReference>
<dbReference type="InterPro" id="IPR011006">
    <property type="entry name" value="CheY-like_superfamily"/>
</dbReference>
<dbReference type="Gene3D" id="3.40.50.2300">
    <property type="match status" value="2"/>
</dbReference>
<dbReference type="Pfam" id="PF00072">
    <property type="entry name" value="Response_reg"/>
    <property type="match status" value="1"/>
</dbReference>
<dbReference type="SMART" id="SM00448">
    <property type="entry name" value="REC"/>
    <property type="match status" value="1"/>
</dbReference>
<evidence type="ECO:0000313" key="5">
    <source>
        <dbReference type="Proteomes" id="UP000515733"/>
    </source>
</evidence>
<dbReference type="InterPro" id="IPR001789">
    <property type="entry name" value="Sig_transdc_resp-reg_receiver"/>
</dbReference>
<feature type="modified residue" description="4-aspartylphosphate" evidence="2">
    <location>
        <position position="68"/>
    </location>
</feature>
<keyword evidence="5" id="KW-1185">Reference proteome</keyword>
<evidence type="ECO:0000313" key="4">
    <source>
        <dbReference type="EMBL" id="CAB1367695.1"/>
    </source>
</evidence>
<protein>
    <recommendedName>
        <fullName evidence="3">Response regulatory domain-containing protein</fullName>
    </recommendedName>
</protein>
<dbReference type="SUPFAM" id="SSF52172">
    <property type="entry name" value="CheY-like"/>
    <property type="match status" value="2"/>
</dbReference>
<sequence>MQNADISMTMPTSLSLKKGRVLCVDDEPHILRALYWLLQKDFEVITATSGQEGIARIQQQAFDVVISDQRMPEMGGVEFLTMVKTLTPRSMRFLLTGYADLPALLSSINEAEVYRYITKPWDVDDLPRMIAQAADIARAAELPSTTRQEAMVSEGTTGAAPILVLDNCPTTLCAVQAAVQKLAEVIQVSTVADAVHVMRHQAVSVLISETALGTADLIPPLCLIRQRHPQVVAVLLSRTISTDSISALINQGQIFRFLSKPIDDGQLGETLIQALKLNRQLTQDPGLQERYRTEPLTAQSSHLDDARLSSVTLADATGGTRDESLGQRVGRLVRSLFPSNV</sequence>